<name>A0ABN8P9Q4_9CNID</name>
<feature type="coiled-coil region" evidence="4">
    <location>
        <begin position="175"/>
        <end position="318"/>
    </location>
</feature>
<evidence type="ECO:0000256" key="5">
    <source>
        <dbReference type="SAM" id="MobiDB-lite"/>
    </source>
</evidence>
<gene>
    <name evidence="6" type="ORF">PLOB_00040505</name>
</gene>
<evidence type="ECO:0000256" key="2">
    <source>
        <dbReference type="ARBA" id="ARBA00016007"/>
    </source>
</evidence>
<keyword evidence="7" id="KW-1185">Reference proteome</keyword>
<evidence type="ECO:0000313" key="7">
    <source>
        <dbReference type="Proteomes" id="UP001159405"/>
    </source>
</evidence>
<feature type="compositionally biased region" description="Basic and acidic residues" evidence="5">
    <location>
        <begin position="104"/>
        <end position="132"/>
    </location>
</feature>
<proteinExistence type="inferred from homology"/>
<evidence type="ECO:0000256" key="3">
    <source>
        <dbReference type="ARBA" id="ARBA00023054"/>
    </source>
</evidence>
<organism evidence="6 7">
    <name type="scientific">Porites lobata</name>
    <dbReference type="NCBI Taxonomy" id="104759"/>
    <lineage>
        <taxon>Eukaryota</taxon>
        <taxon>Metazoa</taxon>
        <taxon>Cnidaria</taxon>
        <taxon>Anthozoa</taxon>
        <taxon>Hexacorallia</taxon>
        <taxon>Scleractinia</taxon>
        <taxon>Fungiina</taxon>
        <taxon>Poritidae</taxon>
        <taxon>Porites</taxon>
    </lineage>
</organism>
<keyword evidence="3 4" id="KW-0175">Coiled coil</keyword>
<dbReference type="PANTHER" id="PTHR31259:SF3">
    <property type="entry name" value="ENDOSOME-ASSOCIATED-TRAFFICKING REGULATOR 1"/>
    <property type="match status" value="1"/>
</dbReference>
<sequence>MAEGERRDNPFSFKTFVKSKQETIDVKIKKRKDKQHNSRKGEICPNESPFPEVTANKPVHSQQGHVDVNQKPGDTNPFSFKNFLSDDLASRNKRVLQIIDDEVHEVKSVQEDNPPTEEKDKDVELQHEKTTSEETDSEGTGSDTDSDSEQISSDRSPVSGSVHYFIAPLDSSRSQAMVIEELNQLKEENEKLRKDLKVSNQAREEDKIRIVSLQKKLTKIEKREADETAALENMVQMVEKNLELTTQRALRAEATVAKLKEEIKILKTESVPIATYNQLLDANQCTMSAVRDKARAAADQMNAAAKNAEQAISQLLAGVDTVKFISQQLDSIDRITDVHVHSDNG</sequence>
<comment type="caution">
    <text evidence="6">The sequence shown here is derived from an EMBL/GenBank/DDBJ whole genome shotgun (WGS) entry which is preliminary data.</text>
</comment>
<evidence type="ECO:0000256" key="4">
    <source>
        <dbReference type="SAM" id="Coils"/>
    </source>
</evidence>
<dbReference type="Proteomes" id="UP001159405">
    <property type="component" value="Unassembled WGS sequence"/>
</dbReference>
<evidence type="ECO:0000313" key="6">
    <source>
        <dbReference type="EMBL" id="CAH3139204.1"/>
    </source>
</evidence>
<dbReference type="InterPro" id="IPR026757">
    <property type="entry name" value="ENTR1"/>
</dbReference>
<feature type="compositionally biased region" description="Polar residues" evidence="5">
    <location>
        <begin position="150"/>
        <end position="159"/>
    </location>
</feature>
<feature type="region of interest" description="Disordered" evidence="5">
    <location>
        <begin position="27"/>
        <end position="82"/>
    </location>
</feature>
<reference evidence="6 7" key="1">
    <citation type="submission" date="2022-05" db="EMBL/GenBank/DDBJ databases">
        <authorList>
            <consortium name="Genoscope - CEA"/>
            <person name="William W."/>
        </authorList>
    </citation>
    <scope>NUCLEOTIDE SEQUENCE [LARGE SCALE GENOMIC DNA]</scope>
</reference>
<comment type="similarity">
    <text evidence="1">Belongs to the ENTR1 family.</text>
</comment>
<protein>
    <recommendedName>
        <fullName evidence="2">Endosome-associated-trafficking regulator 1</fullName>
    </recommendedName>
</protein>
<dbReference type="EMBL" id="CALNXK010000062">
    <property type="protein sequence ID" value="CAH3139204.1"/>
    <property type="molecule type" value="Genomic_DNA"/>
</dbReference>
<dbReference type="PANTHER" id="PTHR31259">
    <property type="entry name" value="ENDOSOME-ASSOCIATED TRAFFICKING REGULATOR 1"/>
    <property type="match status" value="1"/>
</dbReference>
<evidence type="ECO:0000256" key="1">
    <source>
        <dbReference type="ARBA" id="ARBA00007791"/>
    </source>
</evidence>
<feature type="region of interest" description="Disordered" evidence="5">
    <location>
        <begin position="102"/>
        <end position="159"/>
    </location>
</feature>
<accession>A0ABN8P9Q4</accession>